<evidence type="ECO:0000256" key="7">
    <source>
        <dbReference type="SAM" id="MobiDB-lite"/>
    </source>
</evidence>
<protein>
    <recommendedName>
        <fullName evidence="9">Polysaccharide chain length determinant N-terminal domain-containing protein</fullName>
    </recommendedName>
</protein>
<organism evidence="10 11">
    <name type="scientific">Salipaludibacillus agaradhaerens</name>
    <name type="common">Bacillus agaradhaerens</name>
    <dbReference type="NCBI Taxonomy" id="76935"/>
    <lineage>
        <taxon>Bacteria</taxon>
        <taxon>Bacillati</taxon>
        <taxon>Bacillota</taxon>
        <taxon>Bacilli</taxon>
        <taxon>Bacillales</taxon>
        <taxon>Bacillaceae</taxon>
    </lineage>
</organism>
<evidence type="ECO:0000256" key="2">
    <source>
        <dbReference type="ARBA" id="ARBA00006683"/>
    </source>
</evidence>
<accession>A0A9Q4B0V8</accession>
<feature type="compositionally biased region" description="Polar residues" evidence="7">
    <location>
        <begin position="216"/>
        <end position="228"/>
    </location>
</feature>
<evidence type="ECO:0000313" key="11">
    <source>
        <dbReference type="Proteomes" id="UP001057753"/>
    </source>
</evidence>
<evidence type="ECO:0000259" key="9">
    <source>
        <dbReference type="Pfam" id="PF02706"/>
    </source>
</evidence>
<keyword evidence="6 8" id="KW-0472">Membrane</keyword>
<evidence type="ECO:0000256" key="4">
    <source>
        <dbReference type="ARBA" id="ARBA00022692"/>
    </source>
</evidence>
<evidence type="ECO:0000313" key="10">
    <source>
        <dbReference type="EMBL" id="MCR6096264.1"/>
    </source>
</evidence>
<evidence type="ECO:0000256" key="6">
    <source>
        <dbReference type="ARBA" id="ARBA00023136"/>
    </source>
</evidence>
<comment type="subcellular location">
    <subcellularLocation>
        <location evidence="1">Cell membrane</location>
        <topology evidence="1">Multi-pass membrane protein</topology>
    </subcellularLocation>
</comment>
<feature type="transmembrane region" description="Helical" evidence="8">
    <location>
        <begin position="21"/>
        <end position="40"/>
    </location>
</feature>
<dbReference type="Proteomes" id="UP001057753">
    <property type="component" value="Unassembled WGS sequence"/>
</dbReference>
<comment type="caution">
    <text evidence="10">The sequence shown here is derived from an EMBL/GenBank/DDBJ whole genome shotgun (WGS) entry which is preliminary data.</text>
</comment>
<gene>
    <name evidence="10" type="ORF">HXA33_06850</name>
</gene>
<comment type="similarity">
    <text evidence="2">Belongs to the CpsC/CapA family.</text>
</comment>
<dbReference type="PANTHER" id="PTHR32309:SF31">
    <property type="entry name" value="CAPSULAR EXOPOLYSACCHARIDE FAMILY"/>
    <property type="match status" value="1"/>
</dbReference>
<dbReference type="EMBL" id="JABXYM010000001">
    <property type="protein sequence ID" value="MCR6096264.1"/>
    <property type="molecule type" value="Genomic_DNA"/>
</dbReference>
<dbReference type="GO" id="GO:0005886">
    <property type="term" value="C:plasma membrane"/>
    <property type="evidence" value="ECO:0007669"/>
    <property type="project" value="UniProtKB-SubCell"/>
</dbReference>
<proteinExistence type="inferred from homology"/>
<evidence type="ECO:0000256" key="3">
    <source>
        <dbReference type="ARBA" id="ARBA00022475"/>
    </source>
</evidence>
<keyword evidence="11" id="KW-1185">Reference proteome</keyword>
<dbReference type="InterPro" id="IPR003856">
    <property type="entry name" value="LPS_length_determ_N"/>
</dbReference>
<keyword evidence="4 8" id="KW-0812">Transmembrane</keyword>
<dbReference type="InterPro" id="IPR050445">
    <property type="entry name" value="Bact_polysacc_biosynth/exp"/>
</dbReference>
<dbReference type="AlphaFoldDB" id="A0A9Q4B0V8"/>
<feature type="region of interest" description="Disordered" evidence="7">
    <location>
        <begin position="216"/>
        <end position="235"/>
    </location>
</feature>
<sequence>MSIKTNELQIKNIFIALKRRVWLIVLMTLITGGAGLFYTLSNPSVPIYEASSSIIISEERANMNTIKVFVKERVVLEEVSNKLDLGKTANQLGQQITAQDIEGSQIVQISVQDSSPENAVSIVNTLASIFPDVVEERLGYSDIGVLSEATLAESETPIYTPGYNLVYFSLLLGAIIGVGLALLLNGVDNKLRSERELESTTELPVIGSVSKMSYTTRRQNTADSSNTDLRGETIV</sequence>
<reference evidence="10" key="1">
    <citation type="submission" date="2020-06" db="EMBL/GenBank/DDBJ databases">
        <title>Insight into the genomes of haloalkaliphilic bacilli from Kenyan soda lakes.</title>
        <authorList>
            <person name="Mwirichia R."/>
            <person name="Villamizar G.C."/>
            <person name="Poehlein A."/>
            <person name="Mugweru J."/>
            <person name="Kipnyargis A."/>
            <person name="Kiplimo D."/>
            <person name="Orwa P."/>
            <person name="Daniel R."/>
        </authorList>
    </citation>
    <scope>NUCLEOTIDE SEQUENCE</scope>
    <source>
        <strain evidence="10">B1096_S55</strain>
    </source>
</reference>
<dbReference type="RefSeq" id="WP_257820904.1">
    <property type="nucleotide sequence ID" value="NZ_JABXYM010000001.1"/>
</dbReference>
<dbReference type="PANTHER" id="PTHR32309">
    <property type="entry name" value="TYROSINE-PROTEIN KINASE"/>
    <property type="match status" value="1"/>
</dbReference>
<dbReference type="Pfam" id="PF02706">
    <property type="entry name" value="Wzz"/>
    <property type="match status" value="1"/>
</dbReference>
<evidence type="ECO:0000256" key="8">
    <source>
        <dbReference type="SAM" id="Phobius"/>
    </source>
</evidence>
<keyword evidence="5 8" id="KW-1133">Transmembrane helix</keyword>
<name>A0A9Q4B0V8_SALAG</name>
<feature type="domain" description="Polysaccharide chain length determinant N-terminal" evidence="9">
    <location>
        <begin position="6"/>
        <end position="78"/>
    </location>
</feature>
<evidence type="ECO:0000256" key="5">
    <source>
        <dbReference type="ARBA" id="ARBA00022989"/>
    </source>
</evidence>
<feature type="transmembrane region" description="Helical" evidence="8">
    <location>
        <begin position="165"/>
        <end position="187"/>
    </location>
</feature>
<evidence type="ECO:0000256" key="1">
    <source>
        <dbReference type="ARBA" id="ARBA00004651"/>
    </source>
</evidence>
<keyword evidence="3" id="KW-1003">Cell membrane</keyword>